<reference evidence="1 2" key="1">
    <citation type="journal article" name="Front. Microbiol.">
        <title>Sugar Metabolism of the First Thermophilic Planctomycete Thermogutta terrifontis: Comparative Genomic and Transcriptomic Approaches.</title>
        <authorList>
            <person name="Elcheninov A.G."/>
            <person name="Menzel P."/>
            <person name="Gudbergsdottir S.R."/>
            <person name="Slesarev A.I."/>
            <person name="Kadnikov V.V."/>
            <person name="Krogh A."/>
            <person name="Bonch-Osmolovskaya E.A."/>
            <person name="Peng X."/>
            <person name="Kublanov I.V."/>
        </authorList>
    </citation>
    <scope>NUCLEOTIDE SEQUENCE [LARGE SCALE GENOMIC DNA]</scope>
    <source>
        <strain evidence="1 2">R1</strain>
    </source>
</reference>
<name>A0A286RB52_9BACT</name>
<proteinExistence type="predicted"/>
<evidence type="ECO:0000313" key="2">
    <source>
        <dbReference type="Proteomes" id="UP000215086"/>
    </source>
</evidence>
<dbReference type="KEGG" id="ttf:THTE_0581"/>
<dbReference type="AntiFam" id="ANF00091">
    <property type="entry name" value="Shadow ORF (opposite smc)"/>
</dbReference>
<dbReference type="AntiFam" id="ANF00168">
    <property type="entry name" value="Shadow ORF (opposite smc)"/>
</dbReference>
<dbReference type="Proteomes" id="UP000215086">
    <property type="component" value="Chromosome"/>
</dbReference>
<evidence type="ECO:0000313" key="1">
    <source>
        <dbReference type="EMBL" id="ASV73183.1"/>
    </source>
</evidence>
<accession>A0A286RB52</accession>
<gene>
    <name evidence="1" type="ORF">THTE_0581</name>
</gene>
<sequence length="103" mass="11400">MLAQDPLDGVNNIRLSGAIWPDNGGDPRTELKPGPVGEALKAHYFQRFEHISQILTPVRICGGAYDVWVTCRLRRAPVRVIFPRIPDSTNQDEVVFETGSQGA</sequence>
<dbReference type="EMBL" id="CP018477">
    <property type="protein sequence ID" value="ASV73183.1"/>
    <property type="molecule type" value="Genomic_DNA"/>
</dbReference>
<dbReference type="AlphaFoldDB" id="A0A286RB52"/>
<keyword evidence="2" id="KW-1185">Reference proteome</keyword>
<protein>
    <submittedName>
        <fullName evidence="1">Uncharacterized protein</fullName>
    </submittedName>
</protein>
<organism evidence="1 2">
    <name type="scientific">Thermogutta terrifontis</name>
    <dbReference type="NCBI Taxonomy" id="1331910"/>
    <lineage>
        <taxon>Bacteria</taxon>
        <taxon>Pseudomonadati</taxon>
        <taxon>Planctomycetota</taxon>
        <taxon>Planctomycetia</taxon>
        <taxon>Pirellulales</taxon>
        <taxon>Thermoguttaceae</taxon>
        <taxon>Thermogutta</taxon>
    </lineage>
</organism>